<evidence type="ECO:0000313" key="2">
    <source>
        <dbReference type="EMBL" id="TCK18610.1"/>
    </source>
</evidence>
<feature type="transmembrane region" description="Helical" evidence="1">
    <location>
        <begin position="149"/>
        <end position="169"/>
    </location>
</feature>
<accession>A0A4R1HEK0</accession>
<proteinExistence type="predicted"/>
<name>A0A4R1HEK0_9GAMM</name>
<keyword evidence="1" id="KW-1133">Transmembrane helix</keyword>
<feature type="transmembrane region" description="Helical" evidence="1">
    <location>
        <begin position="232"/>
        <end position="250"/>
    </location>
</feature>
<dbReference type="EMBL" id="SMFX01000001">
    <property type="protein sequence ID" value="TCK18610.1"/>
    <property type="molecule type" value="Genomic_DNA"/>
</dbReference>
<dbReference type="Proteomes" id="UP000295707">
    <property type="component" value="Unassembled WGS sequence"/>
</dbReference>
<feature type="transmembrane region" description="Helical" evidence="1">
    <location>
        <begin position="29"/>
        <end position="48"/>
    </location>
</feature>
<feature type="transmembrane region" description="Helical" evidence="1">
    <location>
        <begin position="72"/>
        <end position="94"/>
    </location>
</feature>
<gene>
    <name evidence="2" type="ORF">DFR30_1889</name>
</gene>
<feature type="transmembrane region" description="Helical" evidence="1">
    <location>
        <begin position="101"/>
        <end position="119"/>
    </location>
</feature>
<dbReference type="AlphaFoldDB" id="A0A4R1HEK0"/>
<evidence type="ECO:0000256" key="1">
    <source>
        <dbReference type="SAM" id="Phobius"/>
    </source>
</evidence>
<organism evidence="2 3">
    <name type="scientific">Thiogranum longum</name>
    <dbReference type="NCBI Taxonomy" id="1537524"/>
    <lineage>
        <taxon>Bacteria</taxon>
        <taxon>Pseudomonadati</taxon>
        <taxon>Pseudomonadota</taxon>
        <taxon>Gammaproteobacteria</taxon>
        <taxon>Chromatiales</taxon>
        <taxon>Ectothiorhodospiraceae</taxon>
        <taxon>Thiogranum</taxon>
    </lineage>
</organism>
<reference evidence="2 3" key="1">
    <citation type="submission" date="2019-03" db="EMBL/GenBank/DDBJ databases">
        <title>Genomic Encyclopedia of Type Strains, Phase IV (KMG-IV): sequencing the most valuable type-strain genomes for metagenomic binning, comparative biology and taxonomic classification.</title>
        <authorList>
            <person name="Goeker M."/>
        </authorList>
    </citation>
    <scope>NUCLEOTIDE SEQUENCE [LARGE SCALE GENOMIC DNA]</scope>
    <source>
        <strain evidence="2 3">DSM 19610</strain>
    </source>
</reference>
<comment type="caution">
    <text evidence="2">The sequence shown here is derived from an EMBL/GenBank/DDBJ whole genome shotgun (WGS) entry which is preliminary data.</text>
</comment>
<protein>
    <submittedName>
        <fullName evidence="2">Uncharacterized protein</fullName>
    </submittedName>
</protein>
<keyword evidence="1" id="KW-0472">Membrane</keyword>
<keyword evidence="3" id="KW-1185">Reference proteome</keyword>
<keyword evidence="1" id="KW-0812">Transmembrane</keyword>
<sequence>MEPDDACKNVSAVRKVAAIAINSRRSLRVIFLICVAITVLLFFLDYSVNWRGGSSSESIRRMFNTAAEHSIAGWYSTTLTFVVALVAWANLALARHIERSSWRYSGWLIIALLFTYLSLDDGAELHEHLGEGLKQSPLFSDLIAAYPSYTWQIVSGPVFIALGVFMLYFLWKTLPRRNEKLGILSAFSCLALAVGQDFIEGTINEYDRVQRYGLDADTVLHFSKSVEESLEMLGMTFFLIVFLSHLMHTFRTITLEFK</sequence>
<evidence type="ECO:0000313" key="3">
    <source>
        <dbReference type="Proteomes" id="UP000295707"/>
    </source>
</evidence>